<feature type="domain" description="Resolvase/invertase-type recombinase catalytic" evidence="1">
    <location>
        <begin position="9"/>
        <end position="161"/>
    </location>
</feature>
<dbReference type="EMBL" id="BSOY01000005">
    <property type="protein sequence ID" value="GLS00447.1"/>
    <property type="molecule type" value="Genomic_DNA"/>
</dbReference>
<dbReference type="PANTHER" id="PTHR30461:SF23">
    <property type="entry name" value="DNA RECOMBINASE-RELATED"/>
    <property type="match status" value="1"/>
</dbReference>
<gene>
    <name evidence="3" type="ORF">GCM10007859_04530</name>
</gene>
<sequence length="546" mass="59937">MSATGRTLRCAIYTRKSTEEGLEQDYNSLHAQRDACAAYVLSQAGEGWILIQDVYDDGGFSGGNMARPGLKRLLDDVEAGLIDVVVVYKVDRLTRALTDFSRIVDVLDRAGASFVSVTQAFNTTTSMGRLTLNVLLSFAQFEREVTGERIRDKIAASKKLGMWMGGNLPLGYDAAGRTLTINEAEAQTVRWIFGRYLEVGSAHKIVQELEAAGVVSKSWSTKAGVLRGGRKIDRGALFHILHNRTYVGEIPHKKTSYPGQHPSIVDRDVFDAVQARLAENDLKTRKPGEVRRPQKGAPFKGLIFDSAGNRMTPLKAARPGKTTYRYYVSSPIQAGRRQNLGAVTRISAHIVEEIVANRLHELKLCIQTEASPDWSAIRNLIDRVEVTSDAVTLQFDEAMLERAIRDLGPQDRISVDRLERRGPDRILTIPVRVVKRGGAKVAIGPDGQSAIHHRATDPALSAALIRAEAWKRQLLTGQAKTLNQIAEAEGVTAAYAARTIRAAFLAPDLKAAILDGRLPAGLTLGAVTRQEMPLDWEAQRRLYAAG</sequence>
<dbReference type="CDD" id="cd03768">
    <property type="entry name" value="SR_ResInv"/>
    <property type="match status" value="1"/>
</dbReference>
<dbReference type="InterPro" id="IPR038109">
    <property type="entry name" value="DNA_bind_recomb_sf"/>
</dbReference>
<evidence type="ECO:0000259" key="1">
    <source>
        <dbReference type="PROSITE" id="PS51736"/>
    </source>
</evidence>
<dbReference type="SUPFAM" id="SSF109709">
    <property type="entry name" value="KorB DNA-binding domain-like"/>
    <property type="match status" value="1"/>
</dbReference>
<dbReference type="InterPro" id="IPR011109">
    <property type="entry name" value="DNA_bind_recombinase_dom"/>
</dbReference>
<evidence type="ECO:0000313" key="4">
    <source>
        <dbReference type="Proteomes" id="UP001156921"/>
    </source>
</evidence>
<dbReference type="InterPro" id="IPR006119">
    <property type="entry name" value="Resolv_N"/>
</dbReference>
<name>A0ABQ6BG80_9CAUL</name>
<dbReference type="PANTHER" id="PTHR30461">
    <property type="entry name" value="DNA-INVERTASE FROM LAMBDOID PROPHAGE"/>
    <property type="match status" value="1"/>
</dbReference>
<dbReference type="Gene3D" id="3.90.1750.20">
    <property type="entry name" value="Putative Large Serine Recombinase, Chain B, Domain 2"/>
    <property type="match status" value="1"/>
</dbReference>
<dbReference type="PROSITE" id="PS51736">
    <property type="entry name" value="RECOMBINASES_3"/>
    <property type="match status" value="1"/>
</dbReference>
<dbReference type="SUPFAM" id="SSF53041">
    <property type="entry name" value="Resolvase-like"/>
    <property type="match status" value="1"/>
</dbReference>
<evidence type="ECO:0008006" key="5">
    <source>
        <dbReference type="Google" id="ProtNLM"/>
    </source>
</evidence>
<proteinExistence type="predicted"/>
<organism evidence="3 4">
    <name type="scientific">Brevundimonas denitrificans</name>
    <dbReference type="NCBI Taxonomy" id="1443434"/>
    <lineage>
        <taxon>Bacteria</taxon>
        <taxon>Pseudomonadati</taxon>
        <taxon>Pseudomonadota</taxon>
        <taxon>Alphaproteobacteria</taxon>
        <taxon>Caulobacterales</taxon>
        <taxon>Caulobacteraceae</taxon>
        <taxon>Brevundimonas</taxon>
    </lineage>
</organism>
<dbReference type="Pfam" id="PF00239">
    <property type="entry name" value="Resolvase"/>
    <property type="match status" value="1"/>
</dbReference>
<feature type="domain" description="Recombinase" evidence="2">
    <location>
        <begin position="169"/>
        <end position="283"/>
    </location>
</feature>
<dbReference type="PROSITE" id="PS51737">
    <property type="entry name" value="RECOMBINASE_DNA_BIND"/>
    <property type="match status" value="1"/>
</dbReference>
<reference evidence="4" key="1">
    <citation type="journal article" date="2019" name="Int. J. Syst. Evol. Microbiol.">
        <title>The Global Catalogue of Microorganisms (GCM) 10K type strain sequencing project: providing services to taxonomists for standard genome sequencing and annotation.</title>
        <authorList>
            <consortium name="The Broad Institute Genomics Platform"/>
            <consortium name="The Broad Institute Genome Sequencing Center for Infectious Disease"/>
            <person name="Wu L."/>
            <person name="Ma J."/>
        </authorList>
    </citation>
    <scope>NUCLEOTIDE SEQUENCE [LARGE SCALE GENOMIC DNA]</scope>
    <source>
        <strain evidence="4">NBRC 110107</strain>
    </source>
</reference>
<dbReference type="Pfam" id="PF07508">
    <property type="entry name" value="Recombinase"/>
    <property type="match status" value="1"/>
</dbReference>
<evidence type="ECO:0000313" key="3">
    <source>
        <dbReference type="EMBL" id="GLS00447.1"/>
    </source>
</evidence>
<dbReference type="SMART" id="SM00857">
    <property type="entry name" value="Resolvase"/>
    <property type="match status" value="1"/>
</dbReference>
<keyword evidence="4" id="KW-1185">Reference proteome</keyword>
<dbReference type="Gene3D" id="3.40.50.1390">
    <property type="entry name" value="Resolvase, N-terminal catalytic domain"/>
    <property type="match status" value="1"/>
</dbReference>
<dbReference type="InterPro" id="IPR036162">
    <property type="entry name" value="Resolvase-like_N_sf"/>
</dbReference>
<comment type="caution">
    <text evidence="3">The sequence shown here is derived from an EMBL/GenBank/DDBJ whole genome shotgun (WGS) entry which is preliminary data.</text>
</comment>
<dbReference type="InterPro" id="IPR050639">
    <property type="entry name" value="SSR_resolvase"/>
</dbReference>
<dbReference type="RefSeq" id="WP_284220673.1">
    <property type="nucleotide sequence ID" value="NZ_BSOY01000005.1"/>
</dbReference>
<accession>A0ABQ6BG80</accession>
<dbReference type="Proteomes" id="UP001156921">
    <property type="component" value="Unassembled WGS sequence"/>
</dbReference>
<protein>
    <recommendedName>
        <fullName evidence="5">Recombinase family protein</fullName>
    </recommendedName>
</protein>
<evidence type="ECO:0000259" key="2">
    <source>
        <dbReference type="PROSITE" id="PS51737"/>
    </source>
</evidence>